<dbReference type="Pfam" id="PF08534">
    <property type="entry name" value="Redoxin"/>
    <property type="match status" value="1"/>
</dbReference>
<comment type="caution">
    <text evidence="4">The sequence shown here is derived from an EMBL/GenBank/DDBJ whole genome shotgun (WGS) entry which is preliminary data.</text>
</comment>
<dbReference type="GO" id="GO:0016491">
    <property type="term" value="F:oxidoreductase activity"/>
    <property type="evidence" value="ECO:0007669"/>
    <property type="project" value="InterPro"/>
</dbReference>
<feature type="domain" description="Redoxin" evidence="3">
    <location>
        <begin position="20"/>
        <end position="83"/>
    </location>
</feature>
<keyword evidence="1" id="KW-1015">Disulfide bond</keyword>
<dbReference type="PANTHER" id="PTHR43110:SF1">
    <property type="entry name" value="THIOL PEROXIDASE"/>
    <property type="match status" value="1"/>
</dbReference>
<dbReference type="EMBL" id="LAZR01022858">
    <property type="protein sequence ID" value="KKL80425.1"/>
    <property type="molecule type" value="Genomic_DNA"/>
</dbReference>
<gene>
    <name evidence="4" type="ORF">LCGC14_2004910</name>
</gene>
<protein>
    <recommendedName>
        <fullName evidence="3">Redoxin domain-containing protein</fullName>
    </recommendedName>
</protein>
<evidence type="ECO:0000313" key="4">
    <source>
        <dbReference type="EMBL" id="KKL80425.1"/>
    </source>
</evidence>
<feature type="non-terminal residue" evidence="4">
    <location>
        <position position="83"/>
    </location>
</feature>
<organism evidence="4">
    <name type="scientific">marine sediment metagenome</name>
    <dbReference type="NCBI Taxonomy" id="412755"/>
    <lineage>
        <taxon>unclassified sequences</taxon>
        <taxon>metagenomes</taxon>
        <taxon>ecological metagenomes</taxon>
    </lineage>
</organism>
<keyword evidence="2" id="KW-0676">Redox-active center</keyword>
<proteinExistence type="predicted"/>
<evidence type="ECO:0000259" key="3">
    <source>
        <dbReference type="Pfam" id="PF08534"/>
    </source>
</evidence>
<reference evidence="4" key="1">
    <citation type="journal article" date="2015" name="Nature">
        <title>Complex archaea that bridge the gap between prokaryotes and eukaryotes.</title>
        <authorList>
            <person name="Spang A."/>
            <person name="Saw J.H."/>
            <person name="Jorgensen S.L."/>
            <person name="Zaremba-Niedzwiedzka K."/>
            <person name="Martijn J."/>
            <person name="Lind A.E."/>
            <person name="van Eijk R."/>
            <person name="Schleper C."/>
            <person name="Guy L."/>
            <person name="Ettema T.J."/>
        </authorList>
    </citation>
    <scope>NUCLEOTIDE SEQUENCE</scope>
</reference>
<dbReference type="InterPro" id="IPR050455">
    <property type="entry name" value="Tpx_Peroxidase_subfamily"/>
</dbReference>
<evidence type="ECO:0000256" key="1">
    <source>
        <dbReference type="ARBA" id="ARBA00023157"/>
    </source>
</evidence>
<dbReference type="AlphaFoldDB" id="A0A0F9HFH4"/>
<dbReference type="Gene3D" id="3.40.30.10">
    <property type="entry name" value="Glutaredoxin"/>
    <property type="match status" value="1"/>
</dbReference>
<sequence>MAQVTLKGNAIHTLGNLPTNGEAAPDFKLTKTDLSTASLSDYAGSKIVLNVFPSVDTGTCAQSVRKFNEEVTALKNTKVLCIS</sequence>
<name>A0A0F9HFH4_9ZZZZ</name>
<dbReference type="InterPro" id="IPR036249">
    <property type="entry name" value="Thioredoxin-like_sf"/>
</dbReference>
<evidence type="ECO:0000256" key="2">
    <source>
        <dbReference type="ARBA" id="ARBA00023284"/>
    </source>
</evidence>
<dbReference type="InterPro" id="IPR013740">
    <property type="entry name" value="Redoxin"/>
</dbReference>
<accession>A0A0F9HFH4</accession>
<dbReference type="SUPFAM" id="SSF52833">
    <property type="entry name" value="Thioredoxin-like"/>
    <property type="match status" value="1"/>
</dbReference>
<dbReference type="PANTHER" id="PTHR43110">
    <property type="entry name" value="THIOL PEROXIDASE"/>
    <property type="match status" value="1"/>
</dbReference>